<dbReference type="AlphaFoldDB" id="A0AAP0DM61"/>
<dbReference type="InterPro" id="IPR056068">
    <property type="entry name" value="EMF2-like_DUF7651"/>
</dbReference>
<proteinExistence type="predicted"/>
<evidence type="ECO:0000259" key="1">
    <source>
        <dbReference type="Pfam" id="PF24663"/>
    </source>
</evidence>
<keyword evidence="3" id="KW-1185">Reference proteome</keyword>
<organism evidence="2 3">
    <name type="scientific">Deinandra increscens subsp. villosa</name>
    <dbReference type="NCBI Taxonomy" id="3103831"/>
    <lineage>
        <taxon>Eukaryota</taxon>
        <taxon>Viridiplantae</taxon>
        <taxon>Streptophyta</taxon>
        <taxon>Embryophyta</taxon>
        <taxon>Tracheophyta</taxon>
        <taxon>Spermatophyta</taxon>
        <taxon>Magnoliopsida</taxon>
        <taxon>eudicotyledons</taxon>
        <taxon>Gunneridae</taxon>
        <taxon>Pentapetalae</taxon>
        <taxon>asterids</taxon>
        <taxon>campanulids</taxon>
        <taxon>Asterales</taxon>
        <taxon>Asteraceae</taxon>
        <taxon>Asteroideae</taxon>
        <taxon>Heliantheae alliance</taxon>
        <taxon>Madieae</taxon>
        <taxon>Madiinae</taxon>
        <taxon>Deinandra</taxon>
    </lineage>
</organism>
<dbReference type="Pfam" id="PF24663">
    <property type="entry name" value="DUF7651"/>
    <property type="match status" value="1"/>
</dbReference>
<evidence type="ECO:0000313" key="2">
    <source>
        <dbReference type="EMBL" id="KAK9075665.1"/>
    </source>
</evidence>
<protein>
    <recommendedName>
        <fullName evidence="1">DUF7651 domain-containing protein</fullName>
    </recommendedName>
</protein>
<sequence>MSRSSSYWFKRARKLNASRRALTVGSPQARFILPNINKLLTEVKCGSLVMLLVSCGGDCCLEHASLVAKAFLMSDCVVVEIKELEPAPVGKVDGIYQENDEIPGPKVMTEHDSDLDATVIEITLGDHLGALLDTI</sequence>
<accession>A0AAP0DM61</accession>
<dbReference type="Proteomes" id="UP001408789">
    <property type="component" value="Unassembled WGS sequence"/>
</dbReference>
<evidence type="ECO:0000313" key="3">
    <source>
        <dbReference type="Proteomes" id="UP001408789"/>
    </source>
</evidence>
<name>A0AAP0DM61_9ASTR</name>
<dbReference type="EMBL" id="JBCNJP010000007">
    <property type="protein sequence ID" value="KAK9075665.1"/>
    <property type="molecule type" value="Genomic_DNA"/>
</dbReference>
<feature type="domain" description="DUF7651" evidence="1">
    <location>
        <begin position="3"/>
        <end position="58"/>
    </location>
</feature>
<reference evidence="2 3" key="1">
    <citation type="submission" date="2024-04" db="EMBL/GenBank/DDBJ databases">
        <title>The reference genome of an endangered Asteraceae, Deinandra increscens subsp. villosa, native to the Central Coast of California.</title>
        <authorList>
            <person name="Guilliams M."/>
            <person name="Hasenstab-Lehman K."/>
            <person name="Meyer R."/>
            <person name="Mcevoy S."/>
        </authorList>
    </citation>
    <scope>NUCLEOTIDE SEQUENCE [LARGE SCALE GENOMIC DNA]</scope>
    <source>
        <tissue evidence="2">Leaf</tissue>
    </source>
</reference>
<comment type="caution">
    <text evidence="2">The sequence shown here is derived from an EMBL/GenBank/DDBJ whole genome shotgun (WGS) entry which is preliminary data.</text>
</comment>
<gene>
    <name evidence="2" type="ORF">SSX86_003991</name>
</gene>